<dbReference type="PRINTS" id="PR00458">
    <property type="entry name" value="PEROXIDASE"/>
</dbReference>
<dbReference type="GO" id="GO:0140825">
    <property type="term" value="F:lactoperoxidase activity"/>
    <property type="evidence" value="ECO:0007669"/>
    <property type="project" value="UniProtKB-EC"/>
</dbReference>
<dbReference type="GO" id="GO:0020037">
    <property type="term" value="F:heme binding"/>
    <property type="evidence" value="ECO:0007669"/>
    <property type="project" value="UniProtKB-UniRule"/>
</dbReference>
<dbReference type="STRING" id="888268.A0A1E5UYP0"/>
<keyword evidence="6 15" id="KW-0479">Metal-binding</keyword>
<evidence type="ECO:0000256" key="8">
    <source>
        <dbReference type="ARBA" id="ARBA00023002"/>
    </source>
</evidence>
<keyword evidence="11" id="KW-0873">Pyrrolidone carboxylic acid</keyword>
<keyword evidence="5 18" id="KW-0349">Heme</keyword>
<evidence type="ECO:0000256" key="16">
    <source>
        <dbReference type="PIRSR" id="PIRSR600823-4"/>
    </source>
</evidence>
<dbReference type="CDD" id="cd00693">
    <property type="entry name" value="secretory_peroxidase"/>
    <property type="match status" value="1"/>
</dbReference>
<keyword evidence="12 18" id="KW-0376">Hydrogen peroxide</keyword>
<evidence type="ECO:0000256" key="11">
    <source>
        <dbReference type="ARBA" id="ARBA00023283"/>
    </source>
</evidence>
<accession>A0A1E5UYP0</accession>
<evidence type="ECO:0000256" key="7">
    <source>
        <dbReference type="ARBA" id="ARBA00022837"/>
    </source>
</evidence>
<evidence type="ECO:0000256" key="17">
    <source>
        <dbReference type="PIRSR" id="PIRSR600823-5"/>
    </source>
</evidence>
<dbReference type="GO" id="GO:0005576">
    <property type="term" value="C:extracellular region"/>
    <property type="evidence" value="ECO:0007669"/>
    <property type="project" value="UniProtKB-SubCell"/>
</dbReference>
<evidence type="ECO:0000256" key="14">
    <source>
        <dbReference type="PIRSR" id="PIRSR600823-2"/>
    </source>
</evidence>
<feature type="binding site" description="axial binding residue" evidence="15">
    <location>
        <position position="194"/>
    </location>
    <ligand>
        <name>heme b</name>
        <dbReference type="ChEBI" id="CHEBI:60344"/>
    </ligand>
    <ligandPart>
        <name>Fe</name>
        <dbReference type="ChEBI" id="CHEBI:18248"/>
    </ligandPart>
</feature>
<feature type="domain" description="Plant heme peroxidase family profile" evidence="19">
    <location>
        <begin position="27"/>
        <end position="335"/>
    </location>
</feature>
<dbReference type="AlphaFoldDB" id="A0A1E5UYP0"/>
<dbReference type="GO" id="GO:0006979">
    <property type="term" value="P:response to oxidative stress"/>
    <property type="evidence" value="ECO:0007669"/>
    <property type="project" value="UniProtKB-UniRule"/>
</dbReference>
<evidence type="ECO:0000256" key="13">
    <source>
        <dbReference type="PIRSR" id="PIRSR600823-1"/>
    </source>
</evidence>
<evidence type="ECO:0000256" key="3">
    <source>
        <dbReference type="ARBA" id="ARBA00006873"/>
    </source>
</evidence>
<keyword evidence="21" id="KW-1185">Reference proteome</keyword>
<dbReference type="FunFam" id="1.10.420.10:FF:000001">
    <property type="entry name" value="Peroxidase"/>
    <property type="match status" value="1"/>
</dbReference>
<feature type="binding site" evidence="15">
    <location>
        <position position="69"/>
    </location>
    <ligand>
        <name>Ca(2+)</name>
        <dbReference type="ChEBI" id="CHEBI:29108"/>
        <label>1</label>
    </ligand>
</feature>
<feature type="binding site" evidence="15">
    <location>
        <position position="72"/>
    </location>
    <ligand>
        <name>Ca(2+)</name>
        <dbReference type="ChEBI" id="CHEBI:29108"/>
        <label>1</label>
    </ligand>
</feature>
<proteinExistence type="inferred from homology"/>
<evidence type="ECO:0000256" key="6">
    <source>
        <dbReference type="ARBA" id="ARBA00022723"/>
    </source>
</evidence>
<keyword evidence="18" id="KW-0964">Secreted</keyword>
<feature type="binding site" evidence="15">
    <location>
        <position position="76"/>
    </location>
    <ligand>
        <name>Ca(2+)</name>
        <dbReference type="ChEBI" id="CHEBI:29108"/>
        <label>1</label>
    </ligand>
</feature>
<keyword evidence="9 15" id="KW-0408">Iron</keyword>
<dbReference type="EC" id="1.11.1.7" evidence="18"/>
<evidence type="ECO:0000256" key="10">
    <source>
        <dbReference type="ARBA" id="ARBA00023157"/>
    </source>
</evidence>
<feature type="binding site" evidence="15">
    <location>
        <position position="253"/>
    </location>
    <ligand>
        <name>Ca(2+)</name>
        <dbReference type="ChEBI" id="CHEBI:29108"/>
        <label>2</label>
    </ligand>
</feature>
<evidence type="ECO:0000256" key="2">
    <source>
        <dbReference type="ARBA" id="ARBA00004613"/>
    </source>
</evidence>
<feature type="binding site" evidence="15">
    <location>
        <position position="195"/>
    </location>
    <ligand>
        <name>Ca(2+)</name>
        <dbReference type="ChEBI" id="CHEBI:29108"/>
        <label>2</label>
    </ligand>
</feature>
<evidence type="ECO:0000256" key="12">
    <source>
        <dbReference type="ARBA" id="ARBA00023324"/>
    </source>
</evidence>
<keyword evidence="8 18" id="KW-0560">Oxidoreductase</keyword>
<evidence type="ECO:0000313" key="21">
    <source>
        <dbReference type="Proteomes" id="UP000095767"/>
    </source>
</evidence>
<feature type="signal peptide" evidence="18">
    <location>
        <begin position="1"/>
        <end position="26"/>
    </location>
</feature>
<reference evidence="20 21" key="1">
    <citation type="submission" date="2016-09" db="EMBL/GenBank/DDBJ databases">
        <title>The draft genome of Dichanthelium oligosanthes: A C3 panicoid grass species.</title>
        <authorList>
            <person name="Studer A.J."/>
            <person name="Schnable J.C."/>
            <person name="Brutnell T.P."/>
        </authorList>
    </citation>
    <scope>NUCLEOTIDE SEQUENCE [LARGE SCALE GENOMIC DNA]</scope>
    <source>
        <strain evidence="21">cv. Kellogg 1175</strain>
        <tissue evidence="20">Leaf</tissue>
    </source>
</reference>
<dbReference type="Gene3D" id="1.10.520.10">
    <property type="match status" value="1"/>
</dbReference>
<feature type="site" description="Transition state stabilizer" evidence="16">
    <location>
        <position position="64"/>
    </location>
</feature>
<feature type="binding site" evidence="15">
    <location>
        <position position="250"/>
    </location>
    <ligand>
        <name>Ca(2+)</name>
        <dbReference type="ChEBI" id="CHEBI:29108"/>
        <label>2</label>
    </ligand>
</feature>
<dbReference type="EMBL" id="LWDX02058222">
    <property type="protein sequence ID" value="OEL17938.1"/>
    <property type="molecule type" value="Genomic_DNA"/>
</dbReference>
<dbReference type="InterPro" id="IPR033905">
    <property type="entry name" value="Secretory_peroxidase"/>
</dbReference>
<dbReference type="Proteomes" id="UP000095767">
    <property type="component" value="Unassembled WGS sequence"/>
</dbReference>
<dbReference type="GO" id="GO:0046872">
    <property type="term" value="F:metal ion binding"/>
    <property type="evidence" value="ECO:0007669"/>
    <property type="project" value="UniProtKB-UniRule"/>
</dbReference>
<keyword evidence="7 15" id="KW-0106">Calcium</keyword>
<name>A0A1E5UYP0_9POAL</name>
<evidence type="ECO:0000256" key="4">
    <source>
        <dbReference type="ARBA" id="ARBA00022559"/>
    </source>
</evidence>
<dbReference type="InterPro" id="IPR010255">
    <property type="entry name" value="Haem_peroxidase_sf"/>
</dbReference>
<feature type="disulfide bond" evidence="17">
    <location>
        <begin position="123"/>
        <end position="331"/>
    </location>
</feature>
<dbReference type="Gene3D" id="1.10.420.10">
    <property type="entry name" value="Peroxidase, domain 2"/>
    <property type="match status" value="1"/>
</dbReference>
<dbReference type="SUPFAM" id="SSF48113">
    <property type="entry name" value="Heme-dependent peroxidases"/>
    <property type="match status" value="1"/>
</dbReference>
<feature type="binding site" evidence="14">
    <location>
        <position position="164"/>
    </location>
    <ligand>
        <name>substrate</name>
    </ligand>
</feature>
<evidence type="ECO:0000256" key="9">
    <source>
        <dbReference type="ARBA" id="ARBA00023004"/>
    </source>
</evidence>
<dbReference type="PANTHER" id="PTHR31388:SF52">
    <property type="entry name" value="PEROXIDASE"/>
    <property type="match status" value="1"/>
</dbReference>
<comment type="catalytic activity">
    <reaction evidence="1 18">
        <text>2 a phenolic donor + H2O2 = 2 a phenolic radical donor + 2 H2O</text>
        <dbReference type="Rhea" id="RHEA:56136"/>
        <dbReference type="ChEBI" id="CHEBI:15377"/>
        <dbReference type="ChEBI" id="CHEBI:16240"/>
        <dbReference type="ChEBI" id="CHEBI:139520"/>
        <dbReference type="ChEBI" id="CHEBI:139521"/>
        <dbReference type="EC" id="1.11.1.7"/>
    </reaction>
</comment>
<feature type="binding site" evidence="15">
    <location>
        <position position="258"/>
    </location>
    <ligand>
        <name>Ca(2+)</name>
        <dbReference type="ChEBI" id="CHEBI:29108"/>
        <label>2</label>
    </ligand>
</feature>
<dbReference type="Pfam" id="PF00141">
    <property type="entry name" value="peroxidase"/>
    <property type="match status" value="1"/>
</dbReference>
<comment type="cofactor">
    <cofactor evidence="15 18">
        <name>Ca(2+)</name>
        <dbReference type="ChEBI" id="CHEBI:29108"/>
    </cofactor>
    <text evidence="15 18">Binds 2 calcium ions per subunit.</text>
</comment>
<comment type="similarity">
    <text evidence="18">Belongs to the peroxidase family. Classical plant (class III) peroxidase subfamily.</text>
</comment>
<gene>
    <name evidence="20" type="ORF">BAE44_0021043</name>
</gene>
<dbReference type="InterPro" id="IPR002016">
    <property type="entry name" value="Haem_peroxidase"/>
</dbReference>
<feature type="disulfide bond" evidence="17">
    <location>
        <begin position="37"/>
        <end position="117"/>
    </location>
</feature>
<comment type="cofactor">
    <cofactor evidence="15 18">
        <name>heme b</name>
        <dbReference type="ChEBI" id="CHEBI:60344"/>
    </cofactor>
    <text evidence="15 18">Binds 1 heme b (iron(II)-protoporphyrin IX) group per subunit.</text>
</comment>
<evidence type="ECO:0000259" key="19">
    <source>
        <dbReference type="PROSITE" id="PS50873"/>
    </source>
</evidence>
<dbReference type="PROSITE" id="PS00435">
    <property type="entry name" value="PEROXIDASE_1"/>
    <property type="match status" value="1"/>
</dbReference>
<evidence type="ECO:0000313" key="20">
    <source>
        <dbReference type="EMBL" id="OEL17938.1"/>
    </source>
</evidence>
<comment type="caution">
    <text evidence="20">The sequence shown here is derived from an EMBL/GenBank/DDBJ whole genome shotgun (WGS) entry which is preliminary data.</text>
</comment>
<dbReference type="GO" id="GO:0042744">
    <property type="term" value="P:hydrogen peroxide catabolic process"/>
    <property type="evidence" value="ECO:0007669"/>
    <property type="project" value="UniProtKB-KW"/>
</dbReference>
<feature type="binding site" evidence="15">
    <location>
        <position position="90"/>
    </location>
    <ligand>
        <name>Ca(2+)</name>
        <dbReference type="ChEBI" id="CHEBI:29108"/>
        <label>1</label>
    </ligand>
</feature>
<sequence>MVSSSSRQAIACVLVVATLCLHGATAQLSEGYYDSTCPDAYDIVKQVLIDAHESDTRIYASLIRLHFHDCFVQGCDGSLLLDTVPGMQSEKESPPNNNSARGFPVVDAVKAALEGACPGVVSCADILAIAAEISVVLSGGPSWAVLLGRLDGKTSDFTGSLNLPAPFDNLTTLQKKFSDLNLSDVDLVALSGAHTFGRVQCRNVAAGRTDRLYNYSGTNMPDPTLDSAYRDFLSQRCPRNGNGSVLNDLDPTTPDTFDKNYYTNIEVNRGFLISDQELKSSAEAQGTTAPIVDQFASSQDAFFASFAQSMINMGNIKPLTDPSLGEVRANCRKVNGNQEGRDIM</sequence>
<feature type="chain" id="PRO_5009028185" description="Peroxidase" evidence="18">
    <location>
        <begin position="27"/>
        <end position="344"/>
    </location>
</feature>
<comment type="similarity">
    <text evidence="3">Belongs to the peroxidase family. Ascorbate peroxidase subfamily.</text>
</comment>
<comment type="subcellular location">
    <subcellularLocation>
        <location evidence="2 18">Secreted</location>
    </subcellularLocation>
</comment>
<dbReference type="OrthoDB" id="2113341at2759"/>
<feature type="binding site" evidence="15">
    <location>
        <position position="74"/>
    </location>
    <ligand>
        <name>Ca(2+)</name>
        <dbReference type="ChEBI" id="CHEBI:29108"/>
        <label>1</label>
    </ligand>
</feature>
<feature type="binding site" evidence="15">
    <location>
        <position position="78"/>
    </location>
    <ligand>
        <name>Ca(2+)</name>
        <dbReference type="ChEBI" id="CHEBI:29108"/>
        <label>1</label>
    </ligand>
</feature>
<evidence type="ECO:0000256" key="1">
    <source>
        <dbReference type="ARBA" id="ARBA00000189"/>
    </source>
</evidence>
<evidence type="ECO:0000256" key="18">
    <source>
        <dbReference type="RuleBase" id="RU362060"/>
    </source>
</evidence>
<dbReference type="InterPro" id="IPR019793">
    <property type="entry name" value="Peroxidases_heam-ligand_BS"/>
</dbReference>
<dbReference type="PANTHER" id="PTHR31388">
    <property type="entry name" value="PEROXIDASE 72-RELATED"/>
    <property type="match status" value="1"/>
</dbReference>
<feature type="active site" description="Proton acceptor" evidence="13">
    <location>
        <position position="68"/>
    </location>
</feature>
<protein>
    <recommendedName>
        <fullName evidence="18">Peroxidase</fullName>
        <ecNumber evidence="18">1.11.1.7</ecNumber>
    </recommendedName>
</protein>
<dbReference type="PROSITE" id="PS50873">
    <property type="entry name" value="PEROXIDASE_4"/>
    <property type="match status" value="1"/>
</dbReference>
<feature type="disulfide bond" evidence="17">
    <location>
        <begin position="70"/>
        <end position="75"/>
    </location>
</feature>
<comment type="function">
    <text evidence="18">Removal of H(2)O(2), oxidation of toxic reductants, biosynthesis and degradation of lignin, suberization, auxin catabolism, response to environmental stresses such as wounding, pathogen attack and oxidative stress.</text>
</comment>
<keyword evidence="10 17" id="KW-1015">Disulfide bond</keyword>
<dbReference type="PRINTS" id="PR00461">
    <property type="entry name" value="PLPEROXIDASE"/>
</dbReference>
<keyword evidence="18" id="KW-0732">Signal</keyword>
<evidence type="ECO:0000256" key="15">
    <source>
        <dbReference type="PIRSR" id="PIRSR600823-3"/>
    </source>
</evidence>
<evidence type="ECO:0000256" key="5">
    <source>
        <dbReference type="ARBA" id="ARBA00022617"/>
    </source>
</evidence>
<organism evidence="20 21">
    <name type="scientific">Dichanthelium oligosanthes</name>
    <dbReference type="NCBI Taxonomy" id="888268"/>
    <lineage>
        <taxon>Eukaryota</taxon>
        <taxon>Viridiplantae</taxon>
        <taxon>Streptophyta</taxon>
        <taxon>Embryophyta</taxon>
        <taxon>Tracheophyta</taxon>
        <taxon>Spermatophyta</taxon>
        <taxon>Magnoliopsida</taxon>
        <taxon>Liliopsida</taxon>
        <taxon>Poales</taxon>
        <taxon>Poaceae</taxon>
        <taxon>PACMAD clade</taxon>
        <taxon>Panicoideae</taxon>
        <taxon>Panicodae</taxon>
        <taxon>Paniceae</taxon>
        <taxon>Dichantheliinae</taxon>
        <taxon>Dichanthelium</taxon>
    </lineage>
</organism>
<keyword evidence="4 18" id="KW-0575">Peroxidase</keyword>
<dbReference type="InterPro" id="IPR000823">
    <property type="entry name" value="Peroxidase_pln"/>
</dbReference>
<feature type="disulfide bond" evidence="17">
    <location>
        <begin position="201"/>
        <end position="237"/>
    </location>
</feature>